<keyword evidence="2" id="KW-0442">Lipid degradation</keyword>
<accession>A0ABP3PW27</accession>
<dbReference type="SUPFAM" id="SSF52151">
    <property type="entry name" value="FabD/lysophospholipase-like"/>
    <property type="match status" value="1"/>
</dbReference>
<dbReference type="Proteomes" id="UP001501427">
    <property type="component" value="Unassembled WGS sequence"/>
</dbReference>
<feature type="active site" description="Nucleophile" evidence="2">
    <location>
        <position position="59"/>
    </location>
</feature>
<evidence type="ECO:0000256" key="1">
    <source>
        <dbReference type="ARBA" id="ARBA00023098"/>
    </source>
</evidence>
<dbReference type="PROSITE" id="PS51635">
    <property type="entry name" value="PNPLA"/>
    <property type="match status" value="1"/>
</dbReference>
<name>A0ABP3PW27_9ACTN</name>
<keyword evidence="1 2" id="KW-0443">Lipid metabolism</keyword>
<dbReference type="Pfam" id="PF01734">
    <property type="entry name" value="Patatin"/>
    <property type="match status" value="1"/>
</dbReference>
<evidence type="ECO:0000313" key="5">
    <source>
        <dbReference type="Proteomes" id="UP001501427"/>
    </source>
</evidence>
<dbReference type="EMBL" id="BAAAHD010000033">
    <property type="protein sequence ID" value="GAA0572369.1"/>
    <property type="molecule type" value="Genomic_DNA"/>
</dbReference>
<keyword evidence="5" id="KW-1185">Reference proteome</keyword>
<organism evidence="4 5">
    <name type="scientific">Actinomadura livida</name>
    <dbReference type="NCBI Taxonomy" id="79909"/>
    <lineage>
        <taxon>Bacteria</taxon>
        <taxon>Bacillati</taxon>
        <taxon>Actinomycetota</taxon>
        <taxon>Actinomycetes</taxon>
        <taxon>Streptosporangiales</taxon>
        <taxon>Thermomonosporaceae</taxon>
        <taxon>Actinomadura</taxon>
    </lineage>
</organism>
<dbReference type="Gene3D" id="3.40.1090.10">
    <property type="entry name" value="Cytosolic phospholipase A2 catalytic domain"/>
    <property type="match status" value="2"/>
</dbReference>
<evidence type="ECO:0000256" key="2">
    <source>
        <dbReference type="PROSITE-ProRule" id="PRU01161"/>
    </source>
</evidence>
<evidence type="ECO:0000313" key="4">
    <source>
        <dbReference type="EMBL" id="GAA0572369.1"/>
    </source>
</evidence>
<proteinExistence type="predicted"/>
<dbReference type="InterPro" id="IPR016035">
    <property type="entry name" value="Acyl_Trfase/lysoPLipase"/>
</dbReference>
<sequence length="282" mass="28755">MPRRRGRPYRRGMELSGGGWALVLGPGGPVGTAWLTGLAAGLRRAGVEPAAADLIVGTSAGAIAGAMIATGRELAAVAELPPSDERRPPVDGSVMAGVVEIGSTAELDPDEARRRIGRLALEAEALPEERHRASMEFLVGTDEWPGRRLLVTAVDVESGKPVVWDAASGVPLTAAVAASSAAPGYAEPVTINGRRYMDGAFGGGSNAGLARGAGAVVLVEPLPQVFGDAAADVRIVPDEGAREAFGENVGDLARWTPAYREGFRQAAAAAERIGPVAGAPGG</sequence>
<dbReference type="InterPro" id="IPR002641">
    <property type="entry name" value="PNPLA_dom"/>
</dbReference>
<protein>
    <submittedName>
        <fullName evidence="4">Patatin-like phospholipase family protein</fullName>
    </submittedName>
</protein>
<feature type="short sequence motif" description="GXSXG" evidence="2">
    <location>
        <begin position="57"/>
        <end position="61"/>
    </location>
</feature>
<feature type="domain" description="PNPLA" evidence="3">
    <location>
        <begin position="22"/>
        <end position="211"/>
    </location>
</feature>
<keyword evidence="2" id="KW-0378">Hydrolase</keyword>
<evidence type="ECO:0000259" key="3">
    <source>
        <dbReference type="PROSITE" id="PS51635"/>
    </source>
</evidence>
<gene>
    <name evidence="4" type="ORF">GCM10009546_38860</name>
</gene>
<feature type="active site" description="Proton acceptor" evidence="2">
    <location>
        <position position="198"/>
    </location>
</feature>
<comment type="caution">
    <text evidence="4">The sequence shown here is derived from an EMBL/GenBank/DDBJ whole genome shotgun (WGS) entry which is preliminary data.</text>
</comment>
<comment type="caution">
    <text evidence="2">Lacks conserved residue(s) required for the propagation of feature annotation.</text>
</comment>
<feature type="short sequence motif" description="DGA/G" evidence="2">
    <location>
        <begin position="198"/>
        <end position="200"/>
    </location>
</feature>
<reference evidence="5" key="1">
    <citation type="journal article" date="2019" name="Int. J. Syst. Evol. Microbiol.">
        <title>The Global Catalogue of Microorganisms (GCM) 10K type strain sequencing project: providing services to taxonomists for standard genome sequencing and annotation.</title>
        <authorList>
            <consortium name="The Broad Institute Genomics Platform"/>
            <consortium name="The Broad Institute Genome Sequencing Center for Infectious Disease"/>
            <person name="Wu L."/>
            <person name="Ma J."/>
        </authorList>
    </citation>
    <scope>NUCLEOTIDE SEQUENCE [LARGE SCALE GENOMIC DNA]</scope>
    <source>
        <strain evidence="5">JCM 10667</strain>
    </source>
</reference>